<organism evidence="1 2">
    <name type="scientific">Xenorhabdus koppenhoeferi</name>
    <dbReference type="NCBI Taxonomy" id="351659"/>
    <lineage>
        <taxon>Bacteria</taxon>
        <taxon>Pseudomonadati</taxon>
        <taxon>Pseudomonadota</taxon>
        <taxon>Gammaproteobacteria</taxon>
        <taxon>Enterobacterales</taxon>
        <taxon>Morganellaceae</taxon>
        <taxon>Xenorhabdus</taxon>
    </lineage>
</organism>
<accession>A0A1I7GV28</accession>
<gene>
    <name evidence="1" type="ORF">SAMN05421784_11017</name>
</gene>
<dbReference type="RefSeq" id="WP_177216189.1">
    <property type="nucleotide sequence ID" value="NZ_CAWRBG010000065.1"/>
</dbReference>
<dbReference type="AlphaFoldDB" id="A0A1I7GV28"/>
<evidence type="ECO:0000313" key="1">
    <source>
        <dbReference type="EMBL" id="SFU52271.1"/>
    </source>
</evidence>
<sequence>MAEAKPYSILFYERLEFEPYGFGHFETTQMKLYPSESNEWVVVGNTYRLRKYMP</sequence>
<evidence type="ECO:0000313" key="2">
    <source>
        <dbReference type="Proteomes" id="UP000242496"/>
    </source>
</evidence>
<dbReference type="Proteomes" id="UP000242496">
    <property type="component" value="Unassembled WGS sequence"/>
</dbReference>
<name>A0A1I7GV28_9GAMM</name>
<proteinExistence type="predicted"/>
<protein>
    <submittedName>
        <fullName evidence="1">Uncharacterized protein</fullName>
    </submittedName>
</protein>
<dbReference type="EMBL" id="FPBJ01000010">
    <property type="protein sequence ID" value="SFU52271.1"/>
    <property type="molecule type" value="Genomic_DNA"/>
</dbReference>
<keyword evidence="2" id="KW-1185">Reference proteome</keyword>
<reference evidence="2" key="1">
    <citation type="submission" date="2016-10" db="EMBL/GenBank/DDBJ databases">
        <authorList>
            <person name="Varghese N."/>
            <person name="Submissions S."/>
        </authorList>
    </citation>
    <scope>NUCLEOTIDE SEQUENCE [LARGE SCALE GENOMIC DNA]</scope>
    <source>
        <strain evidence="2">DSM 18168</strain>
    </source>
</reference>